<name>A0ABW1SZM3_9ACTN</name>
<dbReference type="Gene3D" id="2.10.150.10">
    <property type="entry name" value="Urease, beta subunit"/>
    <property type="match status" value="1"/>
</dbReference>
<gene>
    <name evidence="5" type="primary">ureA</name>
    <name evidence="5" type="ORF">ACFQGU_07500</name>
</gene>
<protein>
    <recommendedName>
        <fullName evidence="2">urease</fullName>
        <ecNumber evidence="2">3.5.1.5</ecNumber>
    </recommendedName>
</protein>
<accession>A0ABW1SZM3</accession>
<evidence type="ECO:0000313" key="5">
    <source>
        <dbReference type="EMBL" id="MFC6237719.1"/>
    </source>
</evidence>
<dbReference type="EMBL" id="JBHSTI010000008">
    <property type="protein sequence ID" value="MFC6237719.1"/>
    <property type="molecule type" value="Genomic_DNA"/>
</dbReference>
<evidence type="ECO:0000256" key="2">
    <source>
        <dbReference type="ARBA" id="ARBA00012934"/>
    </source>
</evidence>
<evidence type="ECO:0000256" key="3">
    <source>
        <dbReference type="ARBA" id="ARBA00022801"/>
    </source>
</evidence>
<evidence type="ECO:0000313" key="6">
    <source>
        <dbReference type="Proteomes" id="UP001596138"/>
    </source>
</evidence>
<reference evidence="6" key="1">
    <citation type="journal article" date="2019" name="Int. J. Syst. Evol. Microbiol.">
        <title>The Global Catalogue of Microorganisms (GCM) 10K type strain sequencing project: providing services to taxonomists for standard genome sequencing and annotation.</title>
        <authorList>
            <consortium name="The Broad Institute Genomics Platform"/>
            <consortium name="The Broad Institute Genome Sequencing Center for Infectious Disease"/>
            <person name="Wu L."/>
            <person name="Ma J."/>
        </authorList>
    </citation>
    <scope>NUCLEOTIDE SEQUENCE [LARGE SCALE GENOMIC DNA]</scope>
    <source>
        <strain evidence="6">CGMCC 4.7317</strain>
    </source>
</reference>
<dbReference type="InterPro" id="IPR050069">
    <property type="entry name" value="Urease_subunit"/>
</dbReference>
<dbReference type="NCBIfam" id="TIGR00193">
    <property type="entry name" value="urease_gam"/>
    <property type="match status" value="1"/>
</dbReference>
<comment type="caution">
    <text evidence="5">The sequence shown here is derived from an EMBL/GenBank/DDBJ whole genome shotgun (WGS) entry which is preliminary data.</text>
</comment>
<dbReference type="SUPFAM" id="SSF51278">
    <property type="entry name" value="Urease, beta-subunit"/>
    <property type="match status" value="1"/>
</dbReference>
<dbReference type="PANTHER" id="PTHR33569">
    <property type="entry name" value="UREASE"/>
    <property type="match status" value="1"/>
</dbReference>
<dbReference type="Proteomes" id="UP001596138">
    <property type="component" value="Unassembled WGS sequence"/>
</dbReference>
<dbReference type="PANTHER" id="PTHR33569:SF1">
    <property type="entry name" value="UREASE"/>
    <property type="match status" value="1"/>
</dbReference>
<evidence type="ECO:0000256" key="4">
    <source>
        <dbReference type="ARBA" id="ARBA00047778"/>
    </source>
</evidence>
<dbReference type="Pfam" id="PF00547">
    <property type="entry name" value="Urease_gamma"/>
    <property type="match status" value="1"/>
</dbReference>
<dbReference type="InterPro" id="IPR002026">
    <property type="entry name" value="Urease_gamma/gamma-beta_su"/>
</dbReference>
<dbReference type="Gene3D" id="3.30.280.10">
    <property type="entry name" value="Urease, gamma-like subunit"/>
    <property type="match status" value="1"/>
</dbReference>
<dbReference type="NCBIfam" id="NF009671">
    <property type="entry name" value="PRK13192.1"/>
    <property type="match status" value="1"/>
</dbReference>
<dbReference type="RefSeq" id="WP_386765276.1">
    <property type="nucleotide sequence ID" value="NZ_JBHSTI010000008.1"/>
</dbReference>
<comment type="pathway">
    <text evidence="1">Nitrogen metabolism; urea degradation; CO(2) and NH(3) from urea (urease route): step 1/1.</text>
</comment>
<dbReference type="GO" id="GO:0009039">
    <property type="term" value="F:urease activity"/>
    <property type="evidence" value="ECO:0007669"/>
    <property type="project" value="UniProtKB-EC"/>
</dbReference>
<organism evidence="5 6">
    <name type="scientific">Longivirga aurantiaca</name>
    <dbReference type="NCBI Taxonomy" id="1837743"/>
    <lineage>
        <taxon>Bacteria</taxon>
        <taxon>Bacillati</taxon>
        <taxon>Actinomycetota</taxon>
        <taxon>Actinomycetes</taxon>
        <taxon>Sporichthyales</taxon>
        <taxon>Sporichthyaceae</taxon>
        <taxon>Longivirga</taxon>
    </lineage>
</organism>
<dbReference type="Pfam" id="PF00699">
    <property type="entry name" value="Urease_beta"/>
    <property type="match status" value="1"/>
</dbReference>
<sequence>MQLTPSERDRLLIFTVAELARARRARGLRLNVPEATALIADTVAEAARDGRRHAEAIEVGRSVLGPDDVLPGVADVLADVKVEAVFDDGTRLVVVPDPIGGGHLGLGAPGAIEVAADPDADPTLDAERSARLDVIEVDVANTAAVPITVTSHFHFFEVNPRLAFDRGAAYGRHLDVASGSSTLFPPGETVRVRLVPIRGERVVIGFAGLVDGPLDAPGAKEGALDLLHATGFLDTAVEGGDPEGAVAAVRRHLAQHREVQG</sequence>
<evidence type="ECO:0000256" key="1">
    <source>
        <dbReference type="ARBA" id="ARBA00004897"/>
    </source>
</evidence>
<dbReference type="InterPro" id="IPR036463">
    <property type="entry name" value="Urease_gamma_sf"/>
</dbReference>
<dbReference type="InterPro" id="IPR002019">
    <property type="entry name" value="Urease_beta-like"/>
</dbReference>
<dbReference type="InterPro" id="IPR036461">
    <property type="entry name" value="Urease_betasu_sf"/>
</dbReference>
<keyword evidence="3 5" id="KW-0378">Hydrolase</keyword>
<keyword evidence="6" id="KW-1185">Reference proteome</keyword>
<dbReference type="EC" id="3.5.1.5" evidence="2"/>
<dbReference type="CDD" id="cd00390">
    <property type="entry name" value="Urease_gamma"/>
    <property type="match status" value="1"/>
</dbReference>
<dbReference type="SUPFAM" id="SSF54111">
    <property type="entry name" value="Urease, gamma-subunit"/>
    <property type="match status" value="1"/>
</dbReference>
<comment type="catalytic activity">
    <reaction evidence="4">
        <text>urea + 2 H2O + H(+) = hydrogencarbonate + 2 NH4(+)</text>
        <dbReference type="Rhea" id="RHEA:20557"/>
        <dbReference type="ChEBI" id="CHEBI:15377"/>
        <dbReference type="ChEBI" id="CHEBI:15378"/>
        <dbReference type="ChEBI" id="CHEBI:16199"/>
        <dbReference type="ChEBI" id="CHEBI:17544"/>
        <dbReference type="ChEBI" id="CHEBI:28938"/>
        <dbReference type="EC" id="3.5.1.5"/>
    </reaction>
</comment>
<proteinExistence type="predicted"/>